<organism evidence="7 8">
    <name type="scientific">Vitis vinifera</name>
    <name type="common">Grape</name>
    <dbReference type="NCBI Taxonomy" id="29760"/>
    <lineage>
        <taxon>Eukaryota</taxon>
        <taxon>Viridiplantae</taxon>
        <taxon>Streptophyta</taxon>
        <taxon>Embryophyta</taxon>
        <taxon>Tracheophyta</taxon>
        <taxon>Spermatophyta</taxon>
        <taxon>Magnoliopsida</taxon>
        <taxon>eudicotyledons</taxon>
        <taxon>Gunneridae</taxon>
        <taxon>Pentapetalae</taxon>
        <taxon>rosids</taxon>
        <taxon>Vitales</taxon>
        <taxon>Vitaceae</taxon>
        <taxon>Viteae</taxon>
        <taxon>Vitis</taxon>
    </lineage>
</organism>
<evidence type="ECO:0000256" key="5">
    <source>
        <dbReference type="ARBA" id="ARBA00022840"/>
    </source>
</evidence>
<proteinExistence type="predicted"/>
<evidence type="ECO:0000259" key="6">
    <source>
        <dbReference type="PROSITE" id="PS50011"/>
    </source>
</evidence>
<gene>
    <name evidence="7" type="ORF">VitviT2T_022905</name>
</gene>
<keyword evidence="2" id="KW-0808">Transferase</keyword>
<dbReference type="Proteomes" id="UP001227230">
    <property type="component" value="Chromosome 15"/>
</dbReference>
<evidence type="ECO:0000313" key="8">
    <source>
        <dbReference type="Proteomes" id="UP001227230"/>
    </source>
</evidence>
<reference evidence="7 8" key="1">
    <citation type="journal article" date="2023" name="Hortic Res">
        <title>The complete reference genome for grapevine (Vitis vinifera L.) genetics and breeding.</title>
        <authorList>
            <person name="Shi X."/>
            <person name="Cao S."/>
            <person name="Wang X."/>
            <person name="Huang S."/>
            <person name="Wang Y."/>
            <person name="Liu Z."/>
            <person name="Liu W."/>
            <person name="Leng X."/>
            <person name="Peng Y."/>
            <person name="Wang N."/>
            <person name="Wang Y."/>
            <person name="Ma Z."/>
            <person name="Xu X."/>
            <person name="Zhang F."/>
            <person name="Xue H."/>
            <person name="Zhong H."/>
            <person name="Wang Y."/>
            <person name="Zhang K."/>
            <person name="Velt A."/>
            <person name="Avia K."/>
            <person name="Holtgrawe D."/>
            <person name="Grimplet J."/>
            <person name="Matus J.T."/>
            <person name="Ware D."/>
            <person name="Wu X."/>
            <person name="Wang H."/>
            <person name="Liu C."/>
            <person name="Fang Y."/>
            <person name="Rustenholz C."/>
            <person name="Cheng Z."/>
            <person name="Xiao H."/>
            <person name="Zhou Y."/>
        </authorList>
    </citation>
    <scope>NUCLEOTIDE SEQUENCE [LARGE SCALE GENOMIC DNA]</scope>
    <source>
        <strain evidence="8">cv. Pinot noir / PN40024</strain>
        <tissue evidence="7">Leaf</tissue>
    </source>
</reference>
<dbReference type="PANTHER" id="PTHR27002">
    <property type="entry name" value="RECEPTOR-LIKE SERINE/THREONINE-PROTEIN KINASE SD1-8"/>
    <property type="match status" value="1"/>
</dbReference>
<dbReference type="PROSITE" id="PS00108">
    <property type="entry name" value="PROTEIN_KINASE_ST"/>
    <property type="match status" value="1"/>
</dbReference>
<dbReference type="Pfam" id="PF00069">
    <property type="entry name" value="Pkinase"/>
    <property type="match status" value="1"/>
</dbReference>
<dbReference type="PANTHER" id="PTHR27002:SF1073">
    <property type="entry name" value="CYSTEINE-RICH RECEPTOR-LIKE PROTEIN KINASE 29"/>
    <property type="match status" value="1"/>
</dbReference>
<dbReference type="Gene3D" id="1.10.510.10">
    <property type="entry name" value="Transferase(Phosphotransferase) domain 1"/>
    <property type="match status" value="1"/>
</dbReference>
<keyword evidence="8" id="KW-1185">Reference proteome</keyword>
<dbReference type="SUPFAM" id="SSF56112">
    <property type="entry name" value="Protein kinase-like (PK-like)"/>
    <property type="match status" value="1"/>
</dbReference>
<dbReference type="EMBL" id="CP126662">
    <property type="protein sequence ID" value="WKA04908.1"/>
    <property type="molecule type" value="Genomic_DNA"/>
</dbReference>
<keyword evidence="3" id="KW-0547">Nucleotide-binding</keyword>
<evidence type="ECO:0000256" key="1">
    <source>
        <dbReference type="ARBA" id="ARBA00022527"/>
    </source>
</evidence>
<accession>A0ABY9DB90</accession>
<dbReference type="SMART" id="SM00220">
    <property type="entry name" value="S_TKc"/>
    <property type="match status" value="1"/>
</dbReference>
<name>A0ABY9DB90_VITVI</name>
<feature type="domain" description="Protein kinase" evidence="6">
    <location>
        <begin position="1"/>
        <end position="252"/>
    </location>
</feature>
<dbReference type="InterPro" id="IPR008271">
    <property type="entry name" value="Ser/Thr_kinase_AS"/>
</dbReference>
<sequence>MGTGNPSGPNPNFQYRNPNQQQYVQRNVGQSYQQFQQQNQQQWLRRNQAGADSAVDEVEKTVQSEAVDSRVCLDWERRHRIIKGIARGLLYLHEDSRLRIVHCDLKASNILLDEDMNPKISDFGMARLFSMDETHANASRIAGTYGYMAPEYAHQGHFSTKSDVYSFGVLILEIVSGQKICFDNGEELEHLVTYAWRHWNEGRVVDIVDPILGTNLRNEIIRCLHIGLLCVQESVANRPTMALIVSMLNSYYLPLPSPSRPGFLLQSSTQIAGHSSQMRISTQFTVNEVSITDLYPR</sequence>
<protein>
    <recommendedName>
        <fullName evidence="6">Protein kinase domain-containing protein</fullName>
    </recommendedName>
</protein>
<keyword evidence="5" id="KW-0067">ATP-binding</keyword>
<dbReference type="InterPro" id="IPR011009">
    <property type="entry name" value="Kinase-like_dom_sf"/>
</dbReference>
<evidence type="ECO:0000256" key="2">
    <source>
        <dbReference type="ARBA" id="ARBA00022679"/>
    </source>
</evidence>
<evidence type="ECO:0000256" key="4">
    <source>
        <dbReference type="ARBA" id="ARBA00022777"/>
    </source>
</evidence>
<dbReference type="PROSITE" id="PS50011">
    <property type="entry name" value="PROTEIN_KINASE_DOM"/>
    <property type="match status" value="1"/>
</dbReference>
<evidence type="ECO:0000256" key="3">
    <source>
        <dbReference type="ARBA" id="ARBA00022741"/>
    </source>
</evidence>
<dbReference type="InterPro" id="IPR000719">
    <property type="entry name" value="Prot_kinase_dom"/>
</dbReference>
<keyword evidence="4" id="KW-0418">Kinase</keyword>
<keyword evidence="1" id="KW-0723">Serine/threonine-protein kinase</keyword>
<evidence type="ECO:0000313" key="7">
    <source>
        <dbReference type="EMBL" id="WKA04908.1"/>
    </source>
</evidence>